<dbReference type="AlphaFoldDB" id="A0A8J3GK57"/>
<dbReference type="Proteomes" id="UP000630142">
    <property type="component" value="Unassembled WGS sequence"/>
</dbReference>
<dbReference type="SUPFAM" id="SSF53756">
    <property type="entry name" value="UDP-Glycosyltransferase/glycogen phosphorylase"/>
    <property type="match status" value="1"/>
</dbReference>
<dbReference type="Gene3D" id="3.40.50.2000">
    <property type="entry name" value="Glycogen Phosphorylase B"/>
    <property type="match status" value="1"/>
</dbReference>
<evidence type="ECO:0008006" key="3">
    <source>
        <dbReference type="Google" id="ProtNLM"/>
    </source>
</evidence>
<organism evidence="1 2">
    <name type="scientific">Tianweitania populi</name>
    <dbReference type="NCBI Taxonomy" id="1607949"/>
    <lineage>
        <taxon>Bacteria</taxon>
        <taxon>Pseudomonadati</taxon>
        <taxon>Pseudomonadota</taxon>
        <taxon>Alphaproteobacteria</taxon>
        <taxon>Hyphomicrobiales</taxon>
        <taxon>Phyllobacteriaceae</taxon>
        <taxon>Tianweitania</taxon>
    </lineage>
</organism>
<keyword evidence="2" id="KW-1185">Reference proteome</keyword>
<accession>A0A8J3GK57</accession>
<comment type="caution">
    <text evidence="1">The sequence shown here is derived from an EMBL/GenBank/DDBJ whole genome shotgun (WGS) entry which is preliminary data.</text>
</comment>
<name>A0A8J3GK57_9HYPH</name>
<reference evidence="1" key="2">
    <citation type="submission" date="2020-09" db="EMBL/GenBank/DDBJ databases">
        <authorList>
            <person name="Sun Q."/>
            <person name="Kim S."/>
        </authorList>
    </citation>
    <scope>NUCLEOTIDE SEQUENCE</scope>
    <source>
        <strain evidence="1">KCTC 42249</strain>
    </source>
</reference>
<protein>
    <recommendedName>
        <fullName evidence="3">Glycosyltransferase</fullName>
    </recommendedName>
</protein>
<reference evidence="1" key="1">
    <citation type="journal article" date="2014" name="Int. J. Syst. Evol. Microbiol.">
        <title>Complete genome sequence of Corynebacterium casei LMG S-19264T (=DSM 44701T), isolated from a smear-ripened cheese.</title>
        <authorList>
            <consortium name="US DOE Joint Genome Institute (JGI-PGF)"/>
            <person name="Walter F."/>
            <person name="Albersmeier A."/>
            <person name="Kalinowski J."/>
            <person name="Ruckert C."/>
        </authorList>
    </citation>
    <scope>NUCLEOTIDE SEQUENCE</scope>
    <source>
        <strain evidence="1">KCTC 42249</strain>
    </source>
</reference>
<proteinExistence type="predicted"/>
<dbReference type="EMBL" id="BMZQ01000001">
    <property type="protein sequence ID" value="GHD05623.1"/>
    <property type="molecule type" value="Genomic_DNA"/>
</dbReference>
<gene>
    <name evidence="1" type="ORF">GCM10016234_01910</name>
</gene>
<evidence type="ECO:0000313" key="1">
    <source>
        <dbReference type="EMBL" id="GHD05623.1"/>
    </source>
</evidence>
<evidence type="ECO:0000313" key="2">
    <source>
        <dbReference type="Proteomes" id="UP000630142"/>
    </source>
</evidence>
<sequence>MAAFFQAAARRDVNSEFHIITRDDPKKVREAMGGNPAFQSRLQIYSMAPHEVHKAVQRQSVSAMFFTEGLSKLGSSPTRLGELLGCGIPVVANAGVGDVAQIIERNCVGVLARSSATEDMDEVLDALERLTADPHLPSRCRKTAEEVFSLEAGTRAYRELYASILPLQTSKTT</sequence>